<evidence type="ECO:0000256" key="1">
    <source>
        <dbReference type="SAM" id="MobiDB-lite"/>
    </source>
</evidence>
<name>A0A5A7UGZ5_CUCMM</name>
<evidence type="ECO:0000313" key="4">
    <source>
        <dbReference type="Proteomes" id="UP000321393"/>
    </source>
</evidence>
<dbReference type="OrthoDB" id="1746927at2759"/>
<evidence type="ECO:0000313" key="5">
    <source>
        <dbReference type="Proteomes" id="UP000321947"/>
    </source>
</evidence>
<dbReference type="Proteomes" id="UP000321947">
    <property type="component" value="Unassembled WGS sequence"/>
</dbReference>
<comment type="caution">
    <text evidence="2">The sequence shown here is derived from an EMBL/GenBank/DDBJ whole genome shotgun (WGS) entry which is preliminary data.</text>
</comment>
<protein>
    <submittedName>
        <fullName evidence="2">Boron transporter 1-like</fullName>
    </submittedName>
</protein>
<proteinExistence type="predicted"/>
<feature type="compositionally biased region" description="Low complexity" evidence="1">
    <location>
        <begin position="27"/>
        <end position="39"/>
    </location>
</feature>
<accession>A0A5A7UGZ5</accession>
<organism evidence="2 4">
    <name type="scientific">Cucumis melo var. makuwa</name>
    <name type="common">Oriental melon</name>
    <dbReference type="NCBI Taxonomy" id="1194695"/>
    <lineage>
        <taxon>Eukaryota</taxon>
        <taxon>Viridiplantae</taxon>
        <taxon>Streptophyta</taxon>
        <taxon>Embryophyta</taxon>
        <taxon>Tracheophyta</taxon>
        <taxon>Spermatophyta</taxon>
        <taxon>Magnoliopsida</taxon>
        <taxon>eudicotyledons</taxon>
        <taxon>Gunneridae</taxon>
        <taxon>Pentapetalae</taxon>
        <taxon>rosids</taxon>
        <taxon>fabids</taxon>
        <taxon>Cucurbitales</taxon>
        <taxon>Cucurbitaceae</taxon>
        <taxon>Benincaseae</taxon>
        <taxon>Cucumis</taxon>
    </lineage>
</organism>
<dbReference type="STRING" id="1194695.A0A5A7UGZ5"/>
<dbReference type="Proteomes" id="UP000321393">
    <property type="component" value="Unassembled WGS sequence"/>
</dbReference>
<dbReference type="EMBL" id="SSTE01008544">
    <property type="protein sequence ID" value="KAA0055233.1"/>
    <property type="molecule type" value="Genomic_DNA"/>
</dbReference>
<feature type="compositionally biased region" description="Basic and acidic residues" evidence="1">
    <location>
        <begin position="16"/>
        <end position="26"/>
    </location>
</feature>
<gene>
    <name evidence="3" type="ORF">E5676_scaffold248G003680</name>
    <name evidence="2" type="ORF">E6C27_scaffold80G00750</name>
</gene>
<evidence type="ECO:0000313" key="3">
    <source>
        <dbReference type="EMBL" id="TYJ99160.1"/>
    </source>
</evidence>
<reference evidence="4 5" key="1">
    <citation type="submission" date="2019-08" db="EMBL/GenBank/DDBJ databases">
        <title>Draft genome sequences of two oriental melons (Cucumis melo L. var makuwa).</title>
        <authorList>
            <person name="Kwon S.-Y."/>
        </authorList>
    </citation>
    <scope>NUCLEOTIDE SEQUENCE [LARGE SCALE GENOMIC DNA]</scope>
    <source>
        <strain evidence="5">cv. Chang Bougi</strain>
        <strain evidence="4">cv. SW 3</strain>
        <tissue evidence="2">Leaf</tissue>
    </source>
</reference>
<dbReference type="AlphaFoldDB" id="A0A5A7UGZ5"/>
<feature type="region of interest" description="Disordered" evidence="1">
    <location>
        <begin position="1"/>
        <end position="46"/>
    </location>
</feature>
<sequence length="98" mass="10870">MGRTPNIDDGEILDEMITRSRGEIRRTPSSKVTSSSPTTLEGIKSVYSPQIPQKLYSPRINELRRERSSLSPGKGLDFKLNGSPSPSEEPRPGPSFRN</sequence>
<feature type="region of interest" description="Disordered" evidence="1">
    <location>
        <begin position="64"/>
        <end position="98"/>
    </location>
</feature>
<evidence type="ECO:0000313" key="2">
    <source>
        <dbReference type="EMBL" id="KAA0055233.1"/>
    </source>
</evidence>
<dbReference type="EMBL" id="SSTD01017768">
    <property type="protein sequence ID" value="TYJ99160.1"/>
    <property type="molecule type" value="Genomic_DNA"/>
</dbReference>